<dbReference type="InterPro" id="IPR001943">
    <property type="entry name" value="UVR_dom"/>
</dbReference>
<evidence type="ECO:0000313" key="3">
    <source>
        <dbReference type="EMBL" id="KAK9411779.1"/>
    </source>
</evidence>
<evidence type="ECO:0000259" key="2">
    <source>
        <dbReference type="PROSITE" id="PS50151"/>
    </source>
</evidence>
<protein>
    <submittedName>
        <fullName evidence="3">Disrupted in schizophrenia 1 protein</fullName>
    </submittedName>
</protein>
<feature type="domain" description="UVR" evidence="2">
    <location>
        <begin position="53"/>
        <end position="88"/>
    </location>
</feature>
<dbReference type="PROSITE" id="PS50151">
    <property type="entry name" value="UVR"/>
    <property type="match status" value="1"/>
</dbReference>
<dbReference type="Proteomes" id="UP001474421">
    <property type="component" value="Unassembled WGS sequence"/>
</dbReference>
<dbReference type="Pfam" id="PF02151">
    <property type="entry name" value="UVR"/>
    <property type="match status" value="1"/>
</dbReference>
<dbReference type="InterPro" id="IPR026081">
    <property type="entry name" value="DISC1"/>
</dbReference>
<dbReference type="AlphaFoldDB" id="A0AAW1CBB4"/>
<reference evidence="3 4" key="1">
    <citation type="journal article" date="2024" name="Proc. Natl. Acad. Sci. U.S.A.">
        <title>The genetic regulatory architecture and epigenomic basis for age-related changes in rattlesnake venom.</title>
        <authorList>
            <person name="Hogan M.P."/>
            <person name="Holding M.L."/>
            <person name="Nystrom G.S."/>
            <person name="Colston T.J."/>
            <person name="Bartlett D.A."/>
            <person name="Mason A.J."/>
            <person name="Ellsworth S.A."/>
            <person name="Rautsaw R.M."/>
            <person name="Lawrence K.C."/>
            <person name="Strickland J.L."/>
            <person name="He B."/>
            <person name="Fraser P."/>
            <person name="Margres M.J."/>
            <person name="Gilbert D.M."/>
            <person name="Gibbs H.L."/>
            <person name="Parkinson C.L."/>
            <person name="Rokyta D.R."/>
        </authorList>
    </citation>
    <scope>NUCLEOTIDE SEQUENCE [LARGE SCALE GENOMIC DNA]</scope>
    <source>
        <strain evidence="3">DRR0105</strain>
    </source>
</reference>
<name>A0AAW1CBB4_CROAD</name>
<sequence length="260" mass="30571">MDSLEATSADSSVTSGYESCGIASDHSWDFLMKEYEPVLQECLLGSRCLVKIKSLMRKLQKLQEKAVAEDDYEKADKFRRRLEELHKEKSWLNFQLPSQHPSISSFLDKIRVYIQMILYEGVHKERKRLLEKSHQEILSLPYHEKIQVPVTKWDQLLEEKKWIQKEIEVLRAKLVVLEAKDQQLKIEIQEQDCHIHEQDYELSTLLNWVSLKELQTIGKALADILVASHKIPYSLDFPEPVKRRKYMASIAHQRWKSGVK</sequence>
<dbReference type="GO" id="GO:0005815">
    <property type="term" value="C:microtubule organizing center"/>
    <property type="evidence" value="ECO:0007669"/>
    <property type="project" value="TreeGrafter"/>
</dbReference>
<gene>
    <name evidence="3" type="ORF">NXF25_002954</name>
</gene>
<evidence type="ECO:0000313" key="4">
    <source>
        <dbReference type="Proteomes" id="UP001474421"/>
    </source>
</evidence>
<dbReference type="EMBL" id="JAOTOJ010000001">
    <property type="protein sequence ID" value="KAK9411779.1"/>
    <property type="molecule type" value="Genomic_DNA"/>
</dbReference>
<comment type="caution">
    <text evidence="3">The sequence shown here is derived from an EMBL/GenBank/DDBJ whole genome shotgun (WGS) entry which is preliminary data.</text>
</comment>
<dbReference type="PANTHER" id="PTHR14332">
    <property type="entry name" value="DISRUPTED IN SCHIZOPHRENIA 1 PROTEIN"/>
    <property type="match status" value="1"/>
</dbReference>
<dbReference type="GO" id="GO:0060271">
    <property type="term" value="P:cilium assembly"/>
    <property type="evidence" value="ECO:0007669"/>
    <property type="project" value="TreeGrafter"/>
</dbReference>
<evidence type="ECO:0000256" key="1">
    <source>
        <dbReference type="SAM" id="Coils"/>
    </source>
</evidence>
<keyword evidence="1" id="KW-0175">Coiled coil</keyword>
<organism evidence="3 4">
    <name type="scientific">Crotalus adamanteus</name>
    <name type="common">Eastern diamondback rattlesnake</name>
    <dbReference type="NCBI Taxonomy" id="8729"/>
    <lineage>
        <taxon>Eukaryota</taxon>
        <taxon>Metazoa</taxon>
        <taxon>Chordata</taxon>
        <taxon>Craniata</taxon>
        <taxon>Vertebrata</taxon>
        <taxon>Euteleostomi</taxon>
        <taxon>Lepidosauria</taxon>
        <taxon>Squamata</taxon>
        <taxon>Bifurcata</taxon>
        <taxon>Unidentata</taxon>
        <taxon>Episquamata</taxon>
        <taxon>Toxicofera</taxon>
        <taxon>Serpentes</taxon>
        <taxon>Colubroidea</taxon>
        <taxon>Viperidae</taxon>
        <taxon>Crotalinae</taxon>
        <taxon>Crotalus</taxon>
    </lineage>
</organism>
<keyword evidence="4" id="KW-1185">Reference proteome</keyword>
<proteinExistence type="predicted"/>
<dbReference type="GO" id="GO:0045111">
    <property type="term" value="C:intermediate filament cytoskeleton"/>
    <property type="evidence" value="ECO:0007669"/>
    <property type="project" value="TreeGrafter"/>
</dbReference>
<dbReference type="PANTHER" id="PTHR14332:SF3">
    <property type="entry name" value="DISRUPTED IN SCHIZOPHRENIA 1 PROTEIN"/>
    <property type="match status" value="1"/>
</dbReference>
<dbReference type="GO" id="GO:0005874">
    <property type="term" value="C:microtubule"/>
    <property type="evidence" value="ECO:0007669"/>
    <property type="project" value="TreeGrafter"/>
</dbReference>
<feature type="coiled-coil region" evidence="1">
    <location>
        <begin position="160"/>
        <end position="187"/>
    </location>
</feature>
<accession>A0AAW1CBB4</accession>
<dbReference type="GO" id="GO:0001764">
    <property type="term" value="P:neuron migration"/>
    <property type="evidence" value="ECO:0007669"/>
    <property type="project" value="TreeGrafter"/>
</dbReference>